<evidence type="ECO:0000313" key="12">
    <source>
        <dbReference type="EMBL" id="GFS78141.1"/>
    </source>
</evidence>
<comment type="subcellular location">
    <subcellularLocation>
        <location evidence="1">Membrane</location>
        <topology evidence="1">Multi-pass membrane protein</topology>
    </subcellularLocation>
</comment>
<gene>
    <name evidence="12" type="primary">CG5065</name>
    <name evidence="12" type="ORF">NPIL_213651</name>
</gene>
<evidence type="ECO:0000256" key="3">
    <source>
        <dbReference type="ARBA" id="ARBA00022516"/>
    </source>
</evidence>
<feature type="domain" description="Thioester reductase (TE)" evidence="11">
    <location>
        <begin position="35"/>
        <end position="304"/>
    </location>
</feature>
<dbReference type="CDD" id="cd05236">
    <property type="entry name" value="FAR-N_SDR_e"/>
    <property type="match status" value="1"/>
</dbReference>
<evidence type="ECO:0000256" key="9">
    <source>
        <dbReference type="RuleBase" id="RU363097"/>
    </source>
</evidence>
<dbReference type="InterPro" id="IPR036291">
    <property type="entry name" value="NAD(P)-bd_dom_sf"/>
</dbReference>
<evidence type="ECO:0000256" key="5">
    <source>
        <dbReference type="ARBA" id="ARBA00022989"/>
    </source>
</evidence>
<comment type="caution">
    <text evidence="12">The sequence shown here is derived from an EMBL/GenBank/DDBJ whole genome shotgun (WGS) entry which is preliminary data.</text>
</comment>
<dbReference type="AlphaFoldDB" id="A0A8X6MU16"/>
<evidence type="ECO:0000313" key="13">
    <source>
        <dbReference type="Proteomes" id="UP000887013"/>
    </source>
</evidence>
<dbReference type="CDD" id="cd09071">
    <property type="entry name" value="FAR_C"/>
    <property type="match status" value="1"/>
</dbReference>
<dbReference type="Pfam" id="PF07993">
    <property type="entry name" value="NAD_binding_4"/>
    <property type="match status" value="1"/>
</dbReference>
<feature type="domain" description="Fatty acyl-CoA reductase C-terminal" evidence="10">
    <location>
        <begin position="376"/>
        <end position="468"/>
    </location>
</feature>
<dbReference type="PANTHER" id="PTHR11011:SF116">
    <property type="entry name" value="FATTY ACYL-COA REDUCTASE CG5065-RELATED"/>
    <property type="match status" value="1"/>
</dbReference>
<evidence type="ECO:0000259" key="10">
    <source>
        <dbReference type="Pfam" id="PF03015"/>
    </source>
</evidence>
<dbReference type="Gene3D" id="3.40.50.720">
    <property type="entry name" value="NAD(P)-binding Rossmann-like Domain"/>
    <property type="match status" value="1"/>
</dbReference>
<evidence type="ECO:0000256" key="8">
    <source>
        <dbReference type="ARBA" id="ARBA00052530"/>
    </source>
</evidence>
<dbReference type="GO" id="GO:0080019">
    <property type="term" value="F:alcohol-forming very long-chain fatty acyl-CoA reductase activity"/>
    <property type="evidence" value="ECO:0007669"/>
    <property type="project" value="InterPro"/>
</dbReference>
<keyword evidence="3 9" id="KW-0444">Lipid biosynthesis</keyword>
<keyword evidence="7" id="KW-0472">Membrane</keyword>
<dbReference type="GO" id="GO:0035336">
    <property type="term" value="P:long-chain fatty-acyl-CoA metabolic process"/>
    <property type="evidence" value="ECO:0007669"/>
    <property type="project" value="TreeGrafter"/>
</dbReference>
<dbReference type="InterPro" id="IPR033640">
    <property type="entry name" value="FAR_C"/>
</dbReference>
<proteinExistence type="inferred from homology"/>
<dbReference type="EC" id="1.2.1.84" evidence="9"/>
<keyword evidence="5" id="KW-1133">Transmembrane helix</keyword>
<dbReference type="FunFam" id="3.40.50.720:FF:000143">
    <property type="entry name" value="Fatty acyl-CoA reductase"/>
    <property type="match status" value="1"/>
</dbReference>
<dbReference type="InterPro" id="IPR026055">
    <property type="entry name" value="FAR"/>
</dbReference>
<evidence type="ECO:0000256" key="7">
    <source>
        <dbReference type="ARBA" id="ARBA00023136"/>
    </source>
</evidence>
<evidence type="ECO:0000256" key="4">
    <source>
        <dbReference type="ARBA" id="ARBA00022692"/>
    </source>
</evidence>
<comment type="similarity">
    <text evidence="2 9">Belongs to the fatty acyl-CoA reductase family.</text>
</comment>
<dbReference type="GO" id="GO:0102965">
    <property type="term" value="F:alcohol-forming long-chain fatty acyl-CoA reductase activity"/>
    <property type="evidence" value="ECO:0007669"/>
    <property type="project" value="UniProtKB-EC"/>
</dbReference>
<evidence type="ECO:0000259" key="11">
    <source>
        <dbReference type="Pfam" id="PF07993"/>
    </source>
</evidence>
<dbReference type="Pfam" id="PF03015">
    <property type="entry name" value="Sterile"/>
    <property type="match status" value="1"/>
</dbReference>
<comment type="function">
    <text evidence="9">Catalyzes the reduction of fatty acyl-CoA to fatty alcohols.</text>
</comment>
<evidence type="ECO:0000256" key="2">
    <source>
        <dbReference type="ARBA" id="ARBA00005928"/>
    </source>
</evidence>
<name>A0A8X6MU16_NEPPI</name>
<protein>
    <recommendedName>
        <fullName evidence="9">Fatty acyl-CoA reductase</fullName>
        <ecNumber evidence="9">1.2.1.84</ecNumber>
    </recommendedName>
</protein>
<dbReference type="GO" id="GO:0005777">
    <property type="term" value="C:peroxisome"/>
    <property type="evidence" value="ECO:0007669"/>
    <property type="project" value="TreeGrafter"/>
</dbReference>
<comment type="catalytic activity">
    <reaction evidence="8 9">
        <text>a long-chain fatty acyl-CoA + 2 NADPH + 2 H(+) = a long-chain primary fatty alcohol + 2 NADP(+) + CoA</text>
        <dbReference type="Rhea" id="RHEA:52716"/>
        <dbReference type="ChEBI" id="CHEBI:15378"/>
        <dbReference type="ChEBI" id="CHEBI:57287"/>
        <dbReference type="ChEBI" id="CHEBI:57783"/>
        <dbReference type="ChEBI" id="CHEBI:58349"/>
        <dbReference type="ChEBI" id="CHEBI:77396"/>
        <dbReference type="ChEBI" id="CHEBI:83139"/>
        <dbReference type="EC" id="1.2.1.84"/>
    </reaction>
</comment>
<organism evidence="12 13">
    <name type="scientific">Nephila pilipes</name>
    <name type="common">Giant wood spider</name>
    <name type="synonym">Nephila maculata</name>
    <dbReference type="NCBI Taxonomy" id="299642"/>
    <lineage>
        <taxon>Eukaryota</taxon>
        <taxon>Metazoa</taxon>
        <taxon>Ecdysozoa</taxon>
        <taxon>Arthropoda</taxon>
        <taxon>Chelicerata</taxon>
        <taxon>Arachnida</taxon>
        <taxon>Araneae</taxon>
        <taxon>Araneomorphae</taxon>
        <taxon>Entelegynae</taxon>
        <taxon>Araneoidea</taxon>
        <taxon>Nephilidae</taxon>
        <taxon>Nephila</taxon>
    </lineage>
</organism>
<accession>A0A8X6MU16</accession>
<dbReference type="Proteomes" id="UP000887013">
    <property type="component" value="Unassembled WGS sequence"/>
</dbReference>
<evidence type="ECO:0000256" key="6">
    <source>
        <dbReference type="ARBA" id="ARBA00023098"/>
    </source>
</evidence>
<keyword evidence="9" id="KW-0521">NADP</keyword>
<keyword evidence="4" id="KW-0812">Transmembrane</keyword>
<dbReference type="SUPFAM" id="SSF51735">
    <property type="entry name" value="NAD(P)-binding Rossmann-fold domains"/>
    <property type="match status" value="1"/>
</dbReference>
<dbReference type="EMBL" id="BMAW01002351">
    <property type="protein sequence ID" value="GFS78141.1"/>
    <property type="molecule type" value="Genomic_DNA"/>
</dbReference>
<dbReference type="OrthoDB" id="429813at2759"/>
<keyword evidence="9" id="KW-0560">Oxidoreductase</keyword>
<dbReference type="PANTHER" id="PTHR11011">
    <property type="entry name" value="MALE STERILITY PROTEIN 2-RELATED"/>
    <property type="match status" value="1"/>
</dbReference>
<keyword evidence="6 9" id="KW-0443">Lipid metabolism</keyword>
<dbReference type="GO" id="GO:0016020">
    <property type="term" value="C:membrane"/>
    <property type="evidence" value="ECO:0007669"/>
    <property type="project" value="UniProtKB-SubCell"/>
</dbReference>
<evidence type="ECO:0000256" key="1">
    <source>
        <dbReference type="ARBA" id="ARBA00004141"/>
    </source>
</evidence>
<keyword evidence="13" id="KW-1185">Reference proteome</keyword>
<reference evidence="12" key="1">
    <citation type="submission" date="2020-08" db="EMBL/GenBank/DDBJ databases">
        <title>Multicomponent nature underlies the extraordinary mechanical properties of spider dragline silk.</title>
        <authorList>
            <person name="Kono N."/>
            <person name="Nakamura H."/>
            <person name="Mori M."/>
            <person name="Yoshida Y."/>
            <person name="Ohtoshi R."/>
            <person name="Malay A.D."/>
            <person name="Moran D.A.P."/>
            <person name="Tomita M."/>
            <person name="Numata K."/>
            <person name="Arakawa K."/>
        </authorList>
    </citation>
    <scope>NUCLEOTIDE SEQUENCE</scope>
</reference>
<dbReference type="InterPro" id="IPR013120">
    <property type="entry name" value="FAR_NAD-bd"/>
</dbReference>
<sequence>MISGDQDSDSGGYSSPVEEEGSQVAEFFKDRCVFITGVSGFVGKVLLEKLLRSCERVRTVYVLLRHKEGQEPRQRLDHLFTSEVFSRLKAENPKVLTRVVPVSGDISLPELGLSQSDTNMLTRLVSVVFHSAATVRFDEPLKKSVDLNLLGTQRVLQLSQKMTKLAAFVHVSTAYSYCNRREIDEVIYPEKISPQKIIDIAEWMDESMLQRILPKLMDGRPTTYHYSKALAEHVLETEGANLPIALVRPSIVTAAFKEPMPGWVDGVNGPSTFIIMTGKGLLRTMLVYKGSVVDWMPVDMVVNLLLTAAWHIGTHRPDGIKVYNCTSGDLNKVTWSDIHSTATPLIVQYPSMSVLRYPGGSFKSYSFFNTLSIKLCHGLPAHLVDALAWIFGYKTEFVSLVRRMERAAGYLEYFTTREWKFRCDNLIQLRQMQNSTDRKLFDFDVRPVEWKPYLESYVRGIRKFLLKEDDSTLPAARRKITRLYYTELLAKLSAVLGAVYLLLTKTRLSQHLLWWFISLSFQVMQHMPESWLRFLT</sequence>